<evidence type="ECO:0000256" key="1">
    <source>
        <dbReference type="ARBA" id="ARBA00009129"/>
    </source>
</evidence>
<evidence type="ECO:0000313" key="4">
    <source>
        <dbReference type="Proteomes" id="UP000198816"/>
    </source>
</evidence>
<evidence type="ECO:0000313" key="3">
    <source>
        <dbReference type="EMBL" id="SDX01002.1"/>
    </source>
</evidence>
<dbReference type="Pfam" id="PF05532">
    <property type="entry name" value="CsbD"/>
    <property type="match status" value="1"/>
</dbReference>
<dbReference type="InterPro" id="IPR008462">
    <property type="entry name" value="CsbD"/>
</dbReference>
<evidence type="ECO:0000259" key="2">
    <source>
        <dbReference type="Pfam" id="PF05532"/>
    </source>
</evidence>
<dbReference type="OrthoDB" id="8564562at2"/>
<keyword evidence="4" id="KW-1185">Reference proteome</keyword>
<name>A0A1H2Y721_THIRO</name>
<feature type="domain" description="CsbD-like" evidence="2">
    <location>
        <begin position="4"/>
        <end position="56"/>
    </location>
</feature>
<organism evidence="3 4">
    <name type="scientific">Thiocapsa roseopersicina</name>
    <dbReference type="NCBI Taxonomy" id="1058"/>
    <lineage>
        <taxon>Bacteria</taxon>
        <taxon>Pseudomonadati</taxon>
        <taxon>Pseudomonadota</taxon>
        <taxon>Gammaproteobacteria</taxon>
        <taxon>Chromatiales</taxon>
        <taxon>Chromatiaceae</taxon>
        <taxon>Thiocapsa</taxon>
    </lineage>
</organism>
<dbReference type="InterPro" id="IPR036629">
    <property type="entry name" value="YjbJ_sf"/>
</dbReference>
<reference evidence="4" key="1">
    <citation type="submission" date="2016-10" db="EMBL/GenBank/DDBJ databases">
        <authorList>
            <person name="Varghese N."/>
            <person name="Submissions S."/>
        </authorList>
    </citation>
    <scope>NUCLEOTIDE SEQUENCE [LARGE SCALE GENOMIC DNA]</scope>
    <source>
        <strain evidence="4">DSM 217</strain>
    </source>
</reference>
<dbReference type="RefSeq" id="WP_093032991.1">
    <property type="nucleotide sequence ID" value="NZ_FNNZ01000012.1"/>
</dbReference>
<comment type="similarity">
    <text evidence="1">Belongs to the UPF0337 (CsbD) family.</text>
</comment>
<dbReference type="STRING" id="1058.SAMN05421783_11273"/>
<proteinExistence type="inferred from homology"/>
<dbReference type="EMBL" id="FNNZ01000012">
    <property type="protein sequence ID" value="SDX01002.1"/>
    <property type="molecule type" value="Genomic_DNA"/>
</dbReference>
<dbReference type="AlphaFoldDB" id="A0A1H2Y721"/>
<gene>
    <name evidence="3" type="ORF">SAMN05421783_11273</name>
</gene>
<dbReference type="Gene3D" id="1.10.1470.10">
    <property type="entry name" value="YjbJ"/>
    <property type="match status" value="1"/>
</dbReference>
<sequence>MNKDQVKGRYEEAKGKVKEVAGNVSGDKELEVEGNVQKNLGKIQAGVGDLKEDIKKSI</sequence>
<dbReference type="SUPFAM" id="SSF69047">
    <property type="entry name" value="Hypothetical protein YjbJ"/>
    <property type="match status" value="1"/>
</dbReference>
<dbReference type="Proteomes" id="UP000198816">
    <property type="component" value="Unassembled WGS sequence"/>
</dbReference>
<protein>
    <submittedName>
        <fullName evidence="3">Uncharacterized conserved protein YjbJ, UPF0337 family</fullName>
    </submittedName>
</protein>
<accession>A0A1H2Y721</accession>